<feature type="transmembrane region" description="Helical" evidence="1">
    <location>
        <begin position="110"/>
        <end position="133"/>
    </location>
</feature>
<reference evidence="2 3" key="1">
    <citation type="submission" date="2012-01" db="EMBL/GenBank/DDBJ databases">
        <title>Complete sequence of chromosome of Clostridium pasteurianum BC1.</title>
        <authorList>
            <consortium name="US DOE Joint Genome Institute"/>
            <person name="Lucas S."/>
            <person name="Han J."/>
            <person name="Lapidus A."/>
            <person name="Cheng J.-F."/>
            <person name="Goodwin L."/>
            <person name="Pitluck S."/>
            <person name="Peters L."/>
            <person name="Mikhailova N."/>
            <person name="Teshima H."/>
            <person name="Detter J.C."/>
            <person name="Han C."/>
            <person name="Tapia R."/>
            <person name="Land M."/>
            <person name="Hauser L."/>
            <person name="Kyrpides N."/>
            <person name="Ivanova N."/>
            <person name="Pagani I."/>
            <person name="Dunn J."/>
            <person name="Taghavi S."/>
            <person name="Francis A."/>
            <person name="van der Lelie D."/>
            <person name="Woyke T."/>
        </authorList>
    </citation>
    <scope>NUCLEOTIDE SEQUENCE [LARGE SCALE GENOMIC DNA]</scope>
    <source>
        <strain evidence="2 3">BC1</strain>
    </source>
</reference>
<dbReference type="Pfam" id="PF11457">
    <property type="entry name" value="DUF3021"/>
    <property type="match status" value="1"/>
</dbReference>
<feature type="transmembrane region" description="Helical" evidence="1">
    <location>
        <begin position="84"/>
        <end position="104"/>
    </location>
</feature>
<gene>
    <name evidence="2" type="ORF">Clopa_3697</name>
</gene>
<organism evidence="2 3">
    <name type="scientific">Clostridium pasteurianum BC1</name>
    <dbReference type="NCBI Taxonomy" id="86416"/>
    <lineage>
        <taxon>Bacteria</taxon>
        <taxon>Bacillati</taxon>
        <taxon>Bacillota</taxon>
        <taxon>Clostridia</taxon>
        <taxon>Eubacteriales</taxon>
        <taxon>Clostridiaceae</taxon>
        <taxon>Clostridium</taxon>
    </lineage>
</organism>
<dbReference type="RefSeq" id="WP_015616760.1">
    <property type="nucleotide sequence ID" value="NC_021182.1"/>
</dbReference>
<dbReference type="STRING" id="86416.Clopa_3697"/>
<dbReference type="HOGENOM" id="CLU_103763_0_1_9"/>
<name>R4K5P4_CLOPA</name>
<dbReference type="KEGG" id="cpas:Clopa_3697"/>
<keyword evidence="3" id="KW-1185">Reference proteome</keyword>
<proteinExistence type="predicted"/>
<feature type="transmembrane region" description="Helical" evidence="1">
    <location>
        <begin position="52"/>
        <end position="72"/>
    </location>
</feature>
<dbReference type="eggNOG" id="ENOG50339YB">
    <property type="taxonomic scope" value="Bacteria"/>
</dbReference>
<accession>R4K5P4</accession>
<evidence type="ECO:0000256" key="1">
    <source>
        <dbReference type="SAM" id="Phobius"/>
    </source>
</evidence>
<dbReference type="PATRIC" id="fig|86416.3.peg.3698"/>
<keyword evidence="1" id="KW-0812">Transmembrane</keyword>
<dbReference type="EMBL" id="CP003261">
    <property type="protein sequence ID" value="AGK98477.1"/>
    <property type="molecule type" value="Genomic_DNA"/>
</dbReference>
<dbReference type="Proteomes" id="UP000013523">
    <property type="component" value="Chromosome"/>
</dbReference>
<dbReference type="InterPro" id="IPR021560">
    <property type="entry name" value="DUF3021"/>
</dbReference>
<dbReference type="AlphaFoldDB" id="R4K5P4"/>
<sequence>MTIKKAILRGLLGIPVGVFISTTIGLIISLIYGKLAVIPAANETVNPLSAYTIQYVVSIVIGFVFAFGSTIFEVDKWSIAKQTTIHFLLTSIVFLPCAVLAGWVDSDFLSIAIYFAIFIFIYIVIWISQYFAWKNKITKLNKELKNR</sequence>
<feature type="transmembrane region" description="Helical" evidence="1">
    <location>
        <begin position="12"/>
        <end position="32"/>
    </location>
</feature>
<evidence type="ECO:0000313" key="3">
    <source>
        <dbReference type="Proteomes" id="UP000013523"/>
    </source>
</evidence>
<keyword evidence="1" id="KW-0472">Membrane</keyword>
<protein>
    <recommendedName>
        <fullName evidence="4">DUF3021 domain-containing protein</fullName>
    </recommendedName>
</protein>
<evidence type="ECO:0008006" key="4">
    <source>
        <dbReference type="Google" id="ProtNLM"/>
    </source>
</evidence>
<keyword evidence="1" id="KW-1133">Transmembrane helix</keyword>
<dbReference type="OrthoDB" id="1698302at2"/>
<evidence type="ECO:0000313" key="2">
    <source>
        <dbReference type="EMBL" id="AGK98477.1"/>
    </source>
</evidence>